<protein>
    <submittedName>
        <fullName evidence="3">Uncharacterized protein LOC111133158</fullName>
    </submittedName>
</protein>
<reference evidence="3" key="1">
    <citation type="submission" date="2025-08" db="UniProtKB">
        <authorList>
            <consortium name="RefSeq"/>
        </authorList>
    </citation>
    <scope>IDENTIFICATION</scope>
    <source>
        <tissue evidence="3">Whole sample</tissue>
    </source>
</reference>
<dbReference type="RefSeq" id="XP_022336986.1">
    <property type="nucleotide sequence ID" value="XM_022481278.1"/>
</dbReference>
<evidence type="ECO:0000313" key="2">
    <source>
        <dbReference type="Proteomes" id="UP000694844"/>
    </source>
</evidence>
<dbReference type="AlphaFoldDB" id="A0A8B8EBU3"/>
<organism evidence="2 3">
    <name type="scientific">Crassostrea virginica</name>
    <name type="common">Eastern oyster</name>
    <dbReference type="NCBI Taxonomy" id="6565"/>
    <lineage>
        <taxon>Eukaryota</taxon>
        <taxon>Metazoa</taxon>
        <taxon>Spiralia</taxon>
        <taxon>Lophotrochozoa</taxon>
        <taxon>Mollusca</taxon>
        <taxon>Bivalvia</taxon>
        <taxon>Autobranchia</taxon>
        <taxon>Pteriomorphia</taxon>
        <taxon>Ostreida</taxon>
        <taxon>Ostreoidea</taxon>
        <taxon>Ostreidae</taxon>
        <taxon>Crassostrea</taxon>
    </lineage>
</organism>
<name>A0A8B8EBU3_CRAVI</name>
<feature type="signal peptide" evidence="1">
    <location>
        <begin position="1"/>
        <end position="21"/>
    </location>
</feature>
<feature type="chain" id="PRO_5034359120" evidence="1">
    <location>
        <begin position="22"/>
        <end position="167"/>
    </location>
</feature>
<dbReference type="Proteomes" id="UP000694844">
    <property type="component" value="Chromosome 5"/>
</dbReference>
<keyword evidence="1" id="KW-0732">Signal</keyword>
<gene>
    <name evidence="3" type="primary">LOC111133158</name>
</gene>
<dbReference type="KEGG" id="cvn:111133158"/>
<accession>A0A8B8EBU3</accession>
<keyword evidence="2" id="KW-1185">Reference proteome</keyword>
<sequence length="167" mass="19078">MHQGTITTTLLSVLLIQLCAGQTISLFPFMERSSRPGRGTRRSLADNGFFQSRNRQRMPNFPVIHNTIDPWWPFSSRQNAIREVERLQRVIAEARKNRPVYNFDGPLENFLPLPIGERFKASPFRDPRANRPQLPVGPLSPEIRYAGDLIRAKAAAGYYGDKPLFDL</sequence>
<dbReference type="OrthoDB" id="6127425at2759"/>
<evidence type="ECO:0000256" key="1">
    <source>
        <dbReference type="SAM" id="SignalP"/>
    </source>
</evidence>
<proteinExistence type="predicted"/>
<evidence type="ECO:0000313" key="3">
    <source>
        <dbReference type="RefSeq" id="XP_022336986.1"/>
    </source>
</evidence>
<dbReference type="GeneID" id="111133158"/>